<evidence type="ECO:0000256" key="1">
    <source>
        <dbReference type="SAM" id="MobiDB-lite"/>
    </source>
</evidence>
<name>A0ABX5M5U0_9PROT</name>
<organism evidence="3 4">
    <name type="scientific">Nitrosomonas eutropha</name>
    <dbReference type="NCBI Taxonomy" id="916"/>
    <lineage>
        <taxon>Bacteria</taxon>
        <taxon>Pseudomonadati</taxon>
        <taxon>Pseudomonadota</taxon>
        <taxon>Betaproteobacteria</taxon>
        <taxon>Nitrosomonadales</taxon>
        <taxon>Nitrosomonadaceae</taxon>
        <taxon>Nitrosomonas</taxon>
    </lineage>
</organism>
<accession>A0ABX5M5U0</accession>
<evidence type="ECO:0000313" key="4">
    <source>
        <dbReference type="Proteomes" id="UP000247780"/>
    </source>
</evidence>
<dbReference type="Pfam" id="PF03413">
    <property type="entry name" value="PepSY"/>
    <property type="match status" value="1"/>
</dbReference>
<dbReference type="InterPro" id="IPR025711">
    <property type="entry name" value="PepSY"/>
</dbReference>
<evidence type="ECO:0000313" key="3">
    <source>
        <dbReference type="EMBL" id="PXV79829.1"/>
    </source>
</evidence>
<dbReference type="EMBL" id="QICQ01000020">
    <property type="protein sequence ID" value="PXV79829.1"/>
    <property type="molecule type" value="Genomic_DNA"/>
</dbReference>
<comment type="caution">
    <text evidence="3">The sequence shown here is derived from an EMBL/GenBank/DDBJ whole genome shotgun (WGS) entry which is preliminary data.</text>
</comment>
<gene>
    <name evidence="3" type="ORF">C8R14_12040</name>
</gene>
<feature type="domain" description="PepSY" evidence="2">
    <location>
        <begin position="42"/>
        <end position="95"/>
    </location>
</feature>
<dbReference type="RefSeq" id="WP_011634419.1">
    <property type="nucleotide sequence ID" value="NZ_FMTW01000033.1"/>
</dbReference>
<reference evidence="3 4" key="1">
    <citation type="submission" date="2018-04" db="EMBL/GenBank/DDBJ databases">
        <title>Active sludge and wastewater microbial communities from Klosterneuburg, Austria.</title>
        <authorList>
            <person name="Wagner M."/>
        </authorList>
    </citation>
    <scope>NUCLEOTIDE SEQUENCE [LARGE SCALE GENOMIC DNA]</scope>
    <source>
        <strain evidence="3 4">Nm 57</strain>
    </source>
</reference>
<sequence>MNGWQQALLVVLIMIAAISDTTASRPNTASERSKAGSSANGISEQRAIAIAQQHFRGRVLAINRTDNLYRIKILSDQGIVHTILINAQNGAVVSTH</sequence>
<evidence type="ECO:0000259" key="2">
    <source>
        <dbReference type="Pfam" id="PF03413"/>
    </source>
</evidence>
<dbReference type="Gene3D" id="3.10.450.40">
    <property type="match status" value="1"/>
</dbReference>
<keyword evidence="4" id="KW-1185">Reference proteome</keyword>
<proteinExistence type="predicted"/>
<protein>
    <submittedName>
        <fullName evidence="3">Peptidase YpeB-like protein</fullName>
    </submittedName>
</protein>
<dbReference type="Proteomes" id="UP000247780">
    <property type="component" value="Unassembled WGS sequence"/>
</dbReference>
<feature type="region of interest" description="Disordered" evidence="1">
    <location>
        <begin position="22"/>
        <end position="41"/>
    </location>
</feature>